<dbReference type="InterPro" id="IPR025354">
    <property type="entry name" value="DUF4258"/>
</dbReference>
<gene>
    <name evidence="1" type="ORF">CARN2_3336</name>
</gene>
<accession>E6PSF3</accession>
<dbReference type="AlphaFoldDB" id="E6PSF3"/>
<comment type="caution">
    <text evidence="1">The sequence shown here is derived from an EMBL/GenBank/DDBJ whole genome shotgun (WGS) entry which is preliminary data.</text>
</comment>
<dbReference type="EMBL" id="CABM01000048">
    <property type="protein sequence ID" value="CBH97860.1"/>
    <property type="molecule type" value="Genomic_DNA"/>
</dbReference>
<evidence type="ECO:0000313" key="1">
    <source>
        <dbReference type="EMBL" id="CBH97860.1"/>
    </source>
</evidence>
<sequence>MDYVLTQHARDALVKRQILEAWVDVAMRTPVWIEADTVDPRLEHRLAPIGEFGNRVLRVIVNPQTEPWRIVTAYFDRRRTA</sequence>
<organism evidence="1">
    <name type="scientific">mine drainage metagenome</name>
    <dbReference type="NCBI Taxonomy" id="410659"/>
    <lineage>
        <taxon>unclassified sequences</taxon>
        <taxon>metagenomes</taxon>
        <taxon>ecological metagenomes</taxon>
    </lineage>
</organism>
<name>E6PSF3_9ZZZZ</name>
<evidence type="ECO:0008006" key="2">
    <source>
        <dbReference type="Google" id="ProtNLM"/>
    </source>
</evidence>
<dbReference type="Pfam" id="PF14076">
    <property type="entry name" value="DUF4258"/>
    <property type="match status" value="1"/>
</dbReference>
<proteinExistence type="predicted"/>
<protein>
    <recommendedName>
        <fullName evidence="2">DUF4258 domain-containing protein</fullName>
    </recommendedName>
</protein>
<reference evidence="1" key="1">
    <citation type="submission" date="2009-10" db="EMBL/GenBank/DDBJ databases">
        <title>Diversity of trophic interactions inside an arsenic-rich microbial ecosystem.</title>
        <authorList>
            <person name="Bertin P.N."/>
            <person name="Heinrich-Salmeron A."/>
            <person name="Pelletier E."/>
            <person name="Goulhen-Chollet F."/>
            <person name="Arsene-Ploetze F."/>
            <person name="Gallien S."/>
            <person name="Calteau A."/>
            <person name="Vallenet D."/>
            <person name="Casiot C."/>
            <person name="Chane-Woon-Ming B."/>
            <person name="Giloteaux L."/>
            <person name="Barakat M."/>
            <person name="Bonnefoy V."/>
            <person name="Bruneel O."/>
            <person name="Chandler M."/>
            <person name="Cleiss J."/>
            <person name="Duran R."/>
            <person name="Elbaz-Poulichet F."/>
            <person name="Fonknechten N."/>
            <person name="Lauga B."/>
            <person name="Mornico D."/>
            <person name="Ortet P."/>
            <person name="Schaeffer C."/>
            <person name="Siguier P."/>
            <person name="Alexander Thil Smith A."/>
            <person name="Van Dorsselaer A."/>
            <person name="Weissenbach J."/>
            <person name="Medigue C."/>
            <person name="Le Paslier D."/>
        </authorList>
    </citation>
    <scope>NUCLEOTIDE SEQUENCE</scope>
</reference>